<dbReference type="Pfam" id="PF07690">
    <property type="entry name" value="MFS_1"/>
    <property type="match status" value="1"/>
</dbReference>
<organism evidence="7 8">
    <name type="scientific">Streptosporangium pseudovulgare</name>
    <dbReference type="NCBI Taxonomy" id="35765"/>
    <lineage>
        <taxon>Bacteria</taxon>
        <taxon>Bacillati</taxon>
        <taxon>Actinomycetota</taxon>
        <taxon>Actinomycetes</taxon>
        <taxon>Streptosporangiales</taxon>
        <taxon>Streptosporangiaceae</taxon>
        <taxon>Streptosporangium</taxon>
    </lineage>
</organism>
<dbReference type="PRINTS" id="PR01036">
    <property type="entry name" value="TCRTETB"/>
</dbReference>
<feature type="transmembrane region" description="Helical" evidence="5">
    <location>
        <begin position="219"/>
        <end position="241"/>
    </location>
</feature>
<evidence type="ECO:0000256" key="3">
    <source>
        <dbReference type="ARBA" id="ARBA00022989"/>
    </source>
</evidence>
<dbReference type="InterPro" id="IPR011701">
    <property type="entry name" value="MFS"/>
</dbReference>
<evidence type="ECO:0000313" key="8">
    <source>
        <dbReference type="Proteomes" id="UP000611554"/>
    </source>
</evidence>
<dbReference type="CDD" id="cd17321">
    <property type="entry name" value="MFS_MMR_MDR_like"/>
    <property type="match status" value="1"/>
</dbReference>
<proteinExistence type="predicted"/>
<evidence type="ECO:0000256" key="2">
    <source>
        <dbReference type="ARBA" id="ARBA00022692"/>
    </source>
</evidence>
<feature type="transmembrane region" description="Helical" evidence="5">
    <location>
        <begin position="161"/>
        <end position="181"/>
    </location>
</feature>
<dbReference type="EMBL" id="BMQJ01000001">
    <property type="protein sequence ID" value="GGP81102.1"/>
    <property type="molecule type" value="Genomic_DNA"/>
</dbReference>
<feature type="transmembrane region" description="Helical" evidence="5">
    <location>
        <begin position="73"/>
        <end position="91"/>
    </location>
</feature>
<feature type="transmembrane region" description="Helical" evidence="5">
    <location>
        <begin position="261"/>
        <end position="282"/>
    </location>
</feature>
<dbReference type="PROSITE" id="PS50850">
    <property type="entry name" value="MFS"/>
    <property type="match status" value="1"/>
</dbReference>
<comment type="subcellular location">
    <subcellularLocation>
        <location evidence="1">Cell membrane</location>
        <topology evidence="1">Multi-pass membrane protein</topology>
    </subcellularLocation>
</comment>
<accession>A0ABQ2QGP2</accession>
<dbReference type="PANTHER" id="PTHR42718">
    <property type="entry name" value="MAJOR FACILITATOR SUPERFAMILY MULTIDRUG TRANSPORTER MFSC"/>
    <property type="match status" value="1"/>
</dbReference>
<sequence length="493" mass="49087">MPRRWKILAVLCLSLFVVVLDNTVLNVAVPSLMHDLPASVAATQWIVDAYSLVFAGLLLTAGSWADRRGRRRALLYGFALFGLGSLGAALARDAGTLIALRGLMGAGGALVMPSTLSIIAQVFDEEERPKAMGIWGATGMLGLALGPTLGGLLIQRFGWDSVFLINVPVAAVAVVAALAVVPESSDPRPGEHADVPGAVLSGLGIAALVWTVISIPGHGVTSPVVLGGLAVAVTALAGFAVRERRAAHPMLDLALFGRPGFSAATVVIALLALALSGLTFVLTQYLQLVLGYSAMRAGLALVPAAVLAAIGNGLGGALAGRIGSNRTAALGLSLTAGGFALMASTSQGSGYPHLLAVMVPLCLGLGVTGPAAYEALLGAVPRSQAGVAAALNDAVQEVGTTLGVAVLGSVVSAVYAASLPSGAPAGARESLAGALRLGLGDTARAAFVHAVDAGSWAAAGILVATAALALARLGRHTSSGAVPTAPEPAAAHG</sequence>
<dbReference type="Gene3D" id="1.20.1250.20">
    <property type="entry name" value="MFS general substrate transporter like domains"/>
    <property type="match status" value="1"/>
</dbReference>
<evidence type="ECO:0000256" key="5">
    <source>
        <dbReference type="SAM" id="Phobius"/>
    </source>
</evidence>
<dbReference type="InterPro" id="IPR020846">
    <property type="entry name" value="MFS_dom"/>
</dbReference>
<dbReference type="Gene3D" id="1.20.1720.10">
    <property type="entry name" value="Multidrug resistance protein D"/>
    <property type="match status" value="1"/>
</dbReference>
<dbReference type="Proteomes" id="UP000611554">
    <property type="component" value="Unassembled WGS sequence"/>
</dbReference>
<feature type="transmembrane region" description="Helical" evidence="5">
    <location>
        <begin position="97"/>
        <end position="120"/>
    </location>
</feature>
<feature type="transmembrane region" description="Helical" evidence="5">
    <location>
        <begin position="42"/>
        <end position="61"/>
    </location>
</feature>
<dbReference type="InterPro" id="IPR036259">
    <property type="entry name" value="MFS_trans_sf"/>
</dbReference>
<keyword evidence="2 5" id="KW-0812">Transmembrane</keyword>
<evidence type="ECO:0000256" key="1">
    <source>
        <dbReference type="ARBA" id="ARBA00004651"/>
    </source>
</evidence>
<evidence type="ECO:0000313" key="7">
    <source>
        <dbReference type="EMBL" id="GGP81102.1"/>
    </source>
</evidence>
<evidence type="ECO:0000256" key="4">
    <source>
        <dbReference type="ARBA" id="ARBA00023136"/>
    </source>
</evidence>
<feature type="transmembrane region" description="Helical" evidence="5">
    <location>
        <begin position="327"/>
        <end position="345"/>
    </location>
</feature>
<feature type="transmembrane region" description="Helical" evidence="5">
    <location>
        <begin position="351"/>
        <end position="373"/>
    </location>
</feature>
<dbReference type="RefSeq" id="WP_189244959.1">
    <property type="nucleotide sequence ID" value="NZ_BMQJ01000001.1"/>
</dbReference>
<feature type="transmembrane region" description="Helical" evidence="5">
    <location>
        <begin position="132"/>
        <end position="155"/>
    </location>
</feature>
<keyword evidence="8" id="KW-1185">Reference proteome</keyword>
<feature type="domain" description="Major facilitator superfamily (MFS) profile" evidence="6">
    <location>
        <begin position="7"/>
        <end position="478"/>
    </location>
</feature>
<evidence type="ECO:0000259" key="6">
    <source>
        <dbReference type="PROSITE" id="PS50850"/>
    </source>
</evidence>
<keyword evidence="4 5" id="KW-0472">Membrane</keyword>
<keyword evidence="3 5" id="KW-1133">Transmembrane helix</keyword>
<feature type="transmembrane region" description="Helical" evidence="5">
    <location>
        <begin position="294"/>
        <end position="315"/>
    </location>
</feature>
<gene>
    <name evidence="7" type="primary">rifP</name>
    <name evidence="7" type="ORF">GCM10010140_07450</name>
</gene>
<reference evidence="8" key="1">
    <citation type="journal article" date="2019" name="Int. J. Syst. Evol. Microbiol.">
        <title>The Global Catalogue of Microorganisms (GCM) 10K type strain sequencing project: providing services to taxonomists for standard genome sequencing and annotation.</title>
        <authorList>
            <consortium name="The Broad Institute Genomics Platform"/>
            <consortium name="The Broad Institute Genome Sequencing Center for Infectious Disease"/>
            <person name="Wu L."/>
            <person name="Ma J."/>
        </authorList>
    </citation>
    <scope>NUCLEOTIDE SEQUENCE [LARGE SCALE GENOMIC DNA]</scope>
    <source>
        <strain evidence="8">JCM 3115</strain>
    </source>
</reference>
<feature type="transmembrane region" description="Helical" evidence="5">
    <location>
        <begin position="193"/>
        <end position="213"/>
    </location>
</feature>
<dbReference type="SUPFAM" id="SSF103473">
    <property type="entry name" value="MFS general substrate transporter"/>
    <property type="match status" value="1"/>
</dbReference>
<name>A0ABQ2QGP2_9ACTN</name>
<dbReference type="PANTHER" id="PTHR42718:SF42">
    <property type="entry name" value="EXPORT PROTEIN"/>
    <property type="match status" value="1"/>
</dbReference>
<protein>
    <submittedName>
        <fullName evidence="7">MFS transporter</fullName>
    </submittedName>
</protein>
<comment type="caution">
    <text evidence="7">The sequence shown here is derived from an EMBL/GenBank/DDBJ whole genome shotgun (WGS) entry which is preliminary data.</text>
</comment>